<dbReference type="EC" id="3.5.1.98" evidence="3"/>
<dbReference type="InterPro" id="IPR000286">
    <property type="entry name" value="HDACs"/>
</dbReference>
<dbReference type="OrthoDB" id="73273at2759"/>
<dbReference type="PRINTS" id="PR01270">
    <property type="entry name" value="HDASUPER"/>
</dbReference>
<gene>
    <name evidence="12" type="ORF">C6P45_004550</name>
</gene>
<dbReference type="InterPro" id="IPR023801">
    <property type="entry name" value="His_deacetylse_dom"/>
</dbReference>
<dbReference type="Proteomes" id="UP000750334">
    <property type="component" value="Unassembled WGS sequence"/>
</dbReference>
<evidence type="ECO:0000313" key="13">
    <source>
        <dbReference type="Proteomes" id="UP000750334"/>
    </source>
</evidence>
<proteinExistence type="inferred from homology"/>
<dbReference type="Pfam" id="PF00850">
    <property type="entry name" value="Hist_deacetyl"/>
    <property type="match status" value="1"/>
</dbReference>
<evidence type="ECO:0000256" key="6">
    <source>
        <dbReference type="ARBA" id="ARBA00022853"/>
    </source>
</evidence>
<feature type="compositionally biased region" description="Basic and acidic residues" evidence="10">
    <location>
        <begin position="130"/>
        <end position="139"/>
    </location>
</feature>
<dbReference type="PANTHER" id="PTHR10625">
    <property type="entry name" value="HISTONE DEACETYLASE HDAC1-RELATED"/>
    <property type="match status" value="1"/>
</dbReference>
<feature type="region of interest" description="Disordered" evidence="10">
    <location>
        <begin position="130"/>
        <end position="151"/>
    </location>
</feature>
<comment type="caution">
    <text evidence="12">The sequence shown here is derived from an EMBL/GenBank/DDBJ whole genome shotgun (WGS) entry which is preliminary data.</text>
</comment>
<evidence type="ECO:0000256" key="5">
    <source>
        <dbReference type="ARBA" id="ARBA00022801"/>
    </source>
</evidence>
<keyword evidence="8" id="KW-0804">Transcription</keyword>
<evidence type="ECO:0000259" key="11">
    <source>
        <dbReference type="Pfam" id="PF00850"/>
    </source>
</evidence>
<evidence type="ECO:0000256" key="4">
    <source>
        <dbReference type="ARBA" id="ARBA00022491"/>
    </source>
</evidence>
<evidence type="ECO:0000256" key="2">
    <source>
        <dbReference type="ARBA" id="ARBA00006457"/>
    </source>
</evidence>
<keyword evidence="7" id="KW-0805">Transcription regulation</keyword>
<protein>
    <recommendedName>
        <fullName evidence="3">histone deacetylase</fullName>
        <ecNumber evidence="3">3.5.1.98</ecNumber>
    </recommendedName>
</protein>
<comment type="similarity">
    <text evidence="2">Belongs to the histone deacetylase family. HD type 1 subfamily.</text>
</comment>
<comment type="subcellular location">
    <subcellularLocation>
        <location evidence="1">Nucleus</location>
    </subcellularLocation>
</comment>
<keyword evidence="4" id="KW-0678">Repressor</keyword>
<dbReference type="Gene3D" id="3.40.800.20">
    <property type="entry name" value="Histone deacetylase domain"/>
    <property type="match status" value="1"/>
</dbReference>
<keyword evidence="13" id="KW-1185">Reference proteome</keyword>
<keyword evidence="5" id="KW-0378">Hydrolase</keyword>
<sequence length="463" mass="53691">MTKLVISASTFQSQVADLLPCNNFKKSQLTYSLIQAYNLFDYFDVIIRKPFCSKEDMIRFHSRPYIEQMMQAKLNGIQEYDHMEDNWNQLNEVSEAWYRANDEETPRETRFSSREKLLEYFKEIVESKCDESDSDDDKHVQKKMKPSNPDQEMLNEFNFTGDCPLFSFLPMYLQVCTGATLSLARELPPPSSENFERAIQINWDGGRHHASKNHASGFCYINDIVLLIQELRKKGFQRVSYIDFDLHHGDGVQNAFKYSNLIQTISLHLYESGFFPGTGSLQENKAPGLVNIPMMHGLNDKYLYVILLKIIIPLVDKHNPQVIIIQSGGDGLLGDKYDEWQLSIRGLAHSIMRIVNKFTDSHVIILGGGGYNELIMSRFNTYLTWQIVKRYSSFANIQQTKDFISNDFDCLIPEHEFSELYAEDNYKYWIYEQPGSIRNRTLRDNNTPAMIKQCISTIRDALN</sequence>
<accession>A0A9P7BBN2</accession>
<dbReference type="GO" id="GO:0005634">
    <property type="term" value="C:nucleus"/>
    <property type="evidence" value="ECO:0007669"/>
    <property type="project" value="UniProtKB-SubCell"/>
</dbReference>
<keyword evidence="6" id="KW-0156">Chromatin regulator</keyword>
<organism evidence="12 13">
    <name type="scientific">Maudiozyma exigua</name>
    <name type="common">Yeast</name>
    <name type="synonym">Kazachstania exigua</name>
    <dbReference type="NCBI Taxonomy" id="34358"/>
    <lineage>
        <taxon>Eukaryota</taxon>
        <taxon>Fungi</taxon>
        <taxon>Dikarya</taxon>
        <taxon>Ascomycota</taxon>
        <taxon>Saccharomycotina</taxon>
        <taxon>Saccharomycetes</taxon>
        <taxon>Saccharomycetales</taxon>
        <taxon>Saccharomycetaceae</taxon>
        <taxon>Maudiozyma</taxon>
    </lineage>
</organism>
<name>A0A9P7BBN2_MAUEX</name>
<evidence type="ECO:0000313" key="12">
    <source>
        <dbReference type="EMBL" id="KAG0668579.1"/>
    </source>
</evidence>
<dbReference type="GO" id="GO:0006355">
    <property type="term" value="P:regulation of DNA-templated transcription"/>
    <property type="evidence" value="ECO:0007669"/>
    <property type="project" value="UniProtKB-ARBA"/>
</dbReference>
<evidence type="ECO:0000256" key="3">
    <source>
        <dbReference type="ARBA" id="ARBA00012111"/>
    </source>
</evidence>
<dbReference type="GO" id="GO:0031507">
    <property type="term" value="P:heterochromatin formation"/>
    <property type="evidence" value="ECO:0007669"/>
    <property type="project" value="TreeGrafter"/>
</dbReference>
<feature type="domain" description="Histone deacetylase" evidence="11">
    <location>
        <begin position="23"/>
        <end position="385"/>
    </location>
</feature>
<evidence type="ECO:0000256" key="9">
    <source>
        <dbReference type="ARBA" id="ARBA00023242"/>
    </source>
</evidence>
<dbReference type="InterPro" id="IPR037138">
    <property type="entry name" value="His_deacetylse_dom_sf"/>
</dbReference>
<evidence type="ECO:0000256" key="7">
    <source>
        <dbReference type="ARBA" id="ARBA00023015"/>
    </source>
</evidence>
<dbReference type="InterPro" id="IPR023696">
    <property type="entry name" value="Ureohydrolase_dom_sf"/>
</dbReference>
<reference evidence="12 13" key="1">
    <citation type="submission" date="2020-11" db="EMBL/GenBank/DDBJ databases">
        <title>Kefir isolates.</title>
        <authorList>
            <person name="Marcisauskas S."/>
            <person name="Kim Y."/>
            <person name="Blasche S."/>
        </authorList>
    </citation>
    <scope>NUCLEOTIDE SEQUENCE [LARGE SCALE GENOMIC DNA]</scope>
    <source>
        <strain evidence="12 13">OG2</strain>
    </source>
</reference>
<dbReference type="PANTHER" id="PTHR10625:SF14">
    <property type="entry name" value="HISTONE DEACETYLASE 8"/>
    <property type="match status" value="1"/>
</dbReference>
<dbReference type="GO" id="GO:0141221">
    <property type="term" value="F:histone deacetylase activity, hydrolytic mechanism"/>
    <property type="evidence" value="ECO:0007669"/>
    <property type="project" value="UniProtKB-EC"/>
</dbReference>
<dbReference type="EMBL" id="PUHR01000063">
    <property type="protein sequence ID" value="KAG0668579.1"/>
    <property type="molecule type" value="Genomic_DNA"/>
</dbReference>
<evidence type="ECO:0000256" key="1">
    <source>
        <dbReference type="ARBA" id="ARBA00004123"/>
    </source>
</evidence>
<dbReference type="GO" id="GO:0010557">
    <property type="term" value="P:positive regulation of macromolecule biosynthetic process"/>
    <property type="evidence" value="ECO:0007669"/>
    <property type="project" value="UniProtKB-ARBA"/>
</dbReference>
<evidence type="ECO:0000256" key="10">
    <source>
        <dbReference type="SAM" id="MobiDB-lite"/>
    </source>
</evidence>
<dbReference type="SUPFAM" id="SSF52768">
    <property type="entry name" value="Arginase/deacetylase"/>
    <property type="match status" value="1"/>
</dbReference>
<keyword evidence="9" id="KW-0539">Nucleus</keyword>
<dbReference type="AlphaFoldDB" id="A0A9P7BBN2"/>
<evidence type="ECO:0000256" key="8">
    <source>
        <dbReference type="ARBA" id="ARBA00023163"/>
    </source>
</evidence>